<evidence type="ECO:0000256" key="1">
    <source>
        <dbReference type="ARBA" id="ARBA00038414"/>
    </source>
</evidence>
<comment type="caution">
    <text evidence="2">The sequence shown here is derived from an EMBL/GenBank/DDBJ whole genome shotgun (WGS) entry which is preliminary data.</text>
</comment>
<dbReference type="GO" id="GO:0047661">
    <property type="term" value="F:amino-acid racemase activity"/>
    <property type="evidence" value="ECO:0007669"/>
    <property type="project" value="InterPro"/>
</dbReference>
<dbReference type="NCBIfam" id="NF005679">
    <property type="entry name" value="PRK07475.1"/>
    <property type="match status" value="1"/>
</dbReference>
<comment type="similarity">
    <text evidence="1">Belongs to the HyuE racemase family.</text>
</comment>
<gene>
    <name evidence="2" type="ORF">F4Y60_05790</name>
</gene>
<dbReference type="EMBL" id="VXRY01000235">
    <property type="protein sequence ID" value="MXY33593.1"/>
    <property type="molecule type" value="Genomic_DNA"/>
</dbReference>
<protein>
    <submittedName>
        <fullName evidence="2">Aspartate/glutamate racemase family protein</fullName>
    </submittedName>
</protein>
<organism evidence="2">
    <name type="scientific">Boseongicola sp. SB0664_bin_43</name>
    <dbReference type="NCBI Taxonomy" id="2604844"/>
    <lineage>
        <taxon>Bacteria</taxon>
        <taxon>Pseudomonadati</taxon>
        <taxon>Pseudomonadota</taxon>
        <taxon>Alphaproteobacteria</taxon>
        <taxon>Rhodobacterales</taxon>
        <taxon>Paracoccaceae</taxon>
        <taxon>Boseongicola</taxon>
    </lineage>
</organism>
<accession>A0A6B0Y0I2</accession>
<dbReference type="InterPro" id="IPR053714">
    <property type="entry name" value="Iso_Racemase_Enz_sf"/>
</dbReference>
<name>A0A6B0Y0I2_9RHOB</name>
<dbReference type="Pfam" id="PF01177">
    <property type="entry name" value="Asp_Glu_race"/>
    <property type="match status" value="1"/>
</dbReference>
<dbReference type="AlphaFoldDB" id="A0A6B0Y0I2"/>
<reference evidence="2" key="1">
    <citation type="submission" date="2019-09" db="EMBL/GenBank/DDBJ databases">
        <title>Characterisation of the sponge microbiome using genome-centric metagenomics.</title>
        <authorList>
            <person name="Engelberts J.P."/>
            <person name="Robbins S.J."/>
            <person name="De Goeij J.M."/>
            <person name="Aranda M."/>
            <person name="Bell S.C."/>
            <person name="Webster N.S."/>
        </authorList>
    </citation>
    <scope>NUCLEOTIDE SEQUENCE</scope>
    <source>
        <strain evidence="2">SB0664_bin_43</strain>
    </source>
</reference>
<sequence>MIKGGKSVYGASVGILMLEARFPRILGDMGNAGTWGFPVHYKVVRNASPGRVVRQGAKGLLDAFRIAAQDLEADGVDGITTNCGFLSIFQEELSAAVNVPVLTSSLMQLRAVNALLPSSRRAGILTVSRSSLTEAHLAAAGVPEGTPIGTTEGRAHFTEAILGNSPELDPVMAEADNVGAAEDLVAEHPDTGAIVLECTNMTPYAAAVRNATGLPVFSQVSFVNWFQSALSPPDWPRRT</sequence>
<evidence type="ECO:0000313" key="2">
    <source>
        <dbReference type="EMBL" id="MXY33593.1"/>
    </source>
</evidence>
<dbReference type="InterPro" id="IPR015942">
    <property type="entry name" value="Asp/Glu/hydantoin_racemase"/>
</dbReference>
<proteinExistence type="inferred from homology"/>
<dbReference type="Gene3D" id="3.40.50.12500">
    <property type="match status" value="1"/>
</dbReference>